<reference evidence="1 2" key="1">
    <citation type="journal article" date="2019" name="Commun. Biol.">
        <title>The bagworm genome reveals a unique fibroin gene that provides high tensile strength.</title>
        <authorList>
            <person name="Kono N."/>
            <person name="Nakamura H."/>
            <person name="Ohtoshi R."/>
            <person name="Tomita M."/>
            <person name="Numata K."/>
            <person name="Arakawa K."/>
        </authorList>
    </citation>
    <scope>NUCLEOTIDE SEQUENCE [LARGE SCALE GENOMIC DNA]</scope>
</reference>
<comment type="caution">
    <text evidence="1">The sequence shown here is derived from an EMBL/GenBank/DDBJ whole genome shotgun (WGS) entry which is preliminary data.</text>
</comment>
<evidence type="ECO:0000313" key="1">
    <source>
        <dbReference type="EMBL" id="GBP52224.1"/>
    </source>
</evidence>
<organism evidence="1 2">
    <name type="scientific">Eumeta variegata</name>
    <name type="common">Bagworm moth</name>
    <name type="synonym">Eumeta japonica</name>
    <dbReference type="NCBI Taxonomy" id="151549"/>
    <lineage>
        <taxon>Eukaryota</taxon>
        <taxon>Metazoa</taxon>
        <taxon>Ecdysozoa</taxon>
        <taxon>Arthropoda</taxon>
        <taxon>Hexapoda</taxon>
        <taxon>Insecta</taxon>
        <taxon>Pterygota</taxon>
        <taxon>Neoptera</taxon>
        <taxon>Endopterygota</taxon>
        <taxon>Lepidoptera</taxon>
        <taxon>Glossata</taxon>
        <taxon>Ditrysia</taxon>
        <taxon>Tineoidea</taxon>
        <taxon>Psychidae</taxon>
        <taxon>Oiketicinae</taxon>
        <taxon>Eumeta</taxon>
    </lineage>
</organism>
<name>A0A4C1WQ48_EUMVA</name>
<keyword evidence="2" id="KW-1185">Reference proteome</keyword>
<proteinExistence type="predicted"/>
<gene>
    <name evidence="1" type="ORF">EVAR_87610_1</name>
</gene>
<dbReference type="AlphaFoldDB" id="A0A4C1WQ48"/>
<dbReference type="EMBL" id="BGZK01000597">
    <property type="protein sequence ID" value="GBP52224.1"/>
    <property type="molecule type" value="Genomic_DNA"/>
</dbReference>
<evidence type="ECO:0000313" key="2">
    <source>
        <dbReference type="Proteomes" id="UP000299102"/>
    </source>
</evidence>
<protein>
    <submittedName>
        <fullName evidence="1">Uncharacterized protein</fullName>
    </submittedName>
</protein>
<dbReference type="Proteomes" id="UP000299102">
    <property type="component" value="Unassembled WGS sequence"/>
</dbReference>
<accession>A0A4C1WQ48</accession>
<sequence length="101" mass="11510">MRGQEPWLTIRYDCESMYRAHVVLMRQIYEVYGYALSIEMYASLYVLMDAPSINCSEIGTSAETPHRLPQSLRSLKGIISVLSPRLPGFPSEVSVQTVYFT</sequence>